<feature type="compositionally biased region" description="Basic and acidic residues" evidence="6">
    <location>
        <begin position="716"/>
        <end position="725"/>
    </location>
</feature>
<proteinExistence type="inferred from homology"/>
<comment type="catalytic activity">
    <reaction evidence="5">
        <text>L-seryl-[protein] + acetyl-CoA = O-acetyl-L-seryl-[protein] + CoA</text>
        <dbReference type="Rhea" id="RHEA:59392"/>
        <dbReference type="Rhea" id="RHEA-COMP:9863"/>
        <dbReference type="Rhea" id="RHEA-COMP:15352"/>
        <dbReference type="ChEBI" id="CHEBI:29999"/>
        <dbReference type="ChEBI" id="CHEBI:57287"/>
        <dbReference type="ChEBI" id="CHEBI:57288"/>
        <dbReference type="ChEBI" id="CHEBI:141128"/>
    </reaction>
    <physiologicalReaction direction="left-to-right" evidence="5">
        <dbReference type="Rhea" id="RHEA:59393"/>
    </physiologicalReaction>
</comment>
<evidence type="ECO:0000256" key="5">
    <source>
        <dbReference type="ARBA" id="ARBA00048662"/>
    </source>
</evidence>
<gene>
    <name evidence="7" type="ORF">SAMN05216551_104313</name>
</gene>
<sequence length="742" mass="80161">MAKTALDMPEISTVSSDIDRRAVATGEADMLEVNARSAGTHQATNADRDASFDRTALDSQLERIERSLEDGSWAERDFARLDRHWMPRLVERANQRKDGLDLVFLQRPAEFTDELSRIARDEIPASRYIVGLGDGGMHFAVLDVRQSERGISVLLFEPATLDADAPGMLAFQTDLAIGASAVPNVRCCKLELDLQRSHSECGVFSLFLAKKVHKASDEIEVLHRANLAKDLADVVGKDVIDTLLPATFFKHAQGKRRLEAYLQARPAAETAAVNKKGETLRQRAARTLVSVGGGLRSKSIHLKRLAEYRSLQQSLDGSDALASRLQRDLAAYGSGFAGIDSPPRAAAALSTLAELAAADPATAARHAVARDAHGRHLASRLAELLQRGHLSSLGAACVSLFQLLHRDGWLARTEVVAALLAREKGDAVASLAHAMAGANWPSNAVNHLCALLAALADDDGTRHEIVRRLSMTQTGYAFKQLVLQQSADFYKLVKRANRLNPNPTAIALLRQAGLIPHDRELSRHAADAQARPCGGATDYVALHSALTETIAPEVSRAHAAMIEQARALADSRQAANAHLAAADAQQRVARQQKRLAAATLAEHALDVGNALHTAARERKIAVYEQARAERPAARPARVSLPVPIVAVVSGTPPAANAGPRRQAAAPAQPSVPRRAAADDAVLERRHAELKSFIHEHETAQIEARLRDLKAFRADHEAMKTAESHRAQPLRSGLEPGGDGLRR</sequence>
<dbReference type="GO" id="GO:0016746">
    <property type="term" value="F:acyltransferase activity"/>
    <property type="evidence" value="ECO:0007669"/>
    <property type="project" value="UniProtKB-KW"/>
</dbReference>
<feature type="compositionally biased region" description="Low complexity" evidence="6">
    <location>
        <begin position="652"/>
        <end position="674"/>
    </location>
</feature>
<name>A0A1H2PNN8_9BURK</name>
<dbReference type="EMBL" id="FNLO01000004">
    <property type="protein sequence ID" value="SDV48269.1"/>
    <property type="molecule type" value="Genomic_DNA"/>
</dbReference>
<dbReference type="InterPro" id="IPR005083">
    <property type="entry name" value="YopJ-like"/>
</dbReference>
<feature type="region of interest" description="Disordered" evidence="6">
    <location>
        <begin position="716"/>
        <end position="742"/>
    </location>
</feature>
<evidence type="ECO:0000313" key="8">
    <source>
        <dbReference type="Proteomes" id="UP000243719"/>
    </source>
</evidence>
<evidence type="ECO:0000256" key="3">
    <source>
        <dbReference type="ARBA" id="ARBA00023785"/>
    </source>
</evidence>
<feature type="region of interest" description="Disordered" evidence="6">
    <location>
        <begin position="652"/>
        <end position="677"/>
    </location>
</feature>
<reference evidence="8" key="1">
    <citation type="submission" date="2016-09" db="EMBL/GenBank/DDBJ databases">
        <authorList>
            <person name="Varghese N."/>
            <person name="Submissions S."/>
        </authorList>
    </citation>
    <scope>NUCLEOTIDE SEQUENCE [LARGE SCALE GENOMIC DNA]</scope>
    <source>
        <strain evidence="8">JS23</strain>
    </source>
</reference>
<protein>
    <submittedName>
        <fullName evidence="7">YopJ Serine/Threonine acetyltransferase</fullName>
    </submittedName>
</protein>
<keyword evidence="2" id="KW-0012">Acyltransferase</keyword>
<evidence type="ECO:0000256" key="6">
    <source>
        <dbReference type="SAM" id="MobiDB-lite"/>
    </source>
</evidence>
<dbReference type="Pfam" id="PF03421">
    <property type="entry name" value="Acetyltransf_14"/>
    <property type="match status" value="1"/>
</dbReference>
<comment type="similarity">
    <text evidence="3">Belongs to the acetyltransferase YopJ family.</text>
</comment>
<organism evidence="7 8">
    <name type="scientific">Chitinasiproducens palmae</name>
    <dbReference type="NCBI Taxonomy" id="1770053"/>
    <lineage>
        <taxon>Bacteria</taxon>
        <taxon>Pseudomonadati</taxon>
        <taxon>Pseudomonadota</taxon>
        <taxon>Betaproteobacteria</taxon>
        <taxon>Burkholderiales</taxon>
        <taxon>Burkholderiaceae</taxon>
        <taxon>Chitinasiproducens</taxon>
    </lineage>
</organism>
<dbReference type="RefSeq" id="WP_170845087.1">
    <property type="nucleotide sequence ID" value="NZ_FNLO01000004.1"/>
</dbReference>
<comment type="catalytic activity">
    <reaction evidence="4">
        <text>L-threonyl-[protein] + acetyl-CoA = O-acetyl-L-threonyl-[protein] + CoA</text>
        <dbReference type="Rhea" id="RHEA:65340"/>
        <dbReference type="Rhea" id="RHEA-COMP:11060"/>
        <dbReference type="Rhea" id="RHEA-COMP:16780"/>
        <dbReference type="ChEBI" id="CHEBI:30013"/>
        <dbReference type="ChEBI" id="CHEBI:57287"/>
        <dbReference type="ChEBI" id="CHEBI:57288"/>
        <dbReference type="ChEBI" id="CHEBI:141025"/>
    </reaction>
    <physiologicalReaction direction="left-to-right" evidence="4">
        <dbReference type="Rhea" id="RHEA:65341"/>
    </physiologicalReaction>
</comment>
<dbReference type="Proteomes" id="UP000243719">
    <property type="component" value="Unassembled WGS sequence"/>
</dbReference>
<dbReference type="AlphaFoldDB" id="A0A1H2PNN8"/>
<keyword evidence="8" id="KW-1185">Reference proteome</keyword>
<evidence type="ECO:0000313" key="7">
    <source>
        <dbReference type="EMBL" id="SDV48269.1"/>
    </source>
</evidence>
<accession>A0A1H2PNN8</accession>
<evidence type="ECO:0000256" key="1">
    <source>
        <dbReference type="ARBA" id="ARBA00022679"/>
    </source>
</evidence>
<evidence type="ECO:0000256" key="4">
    <source>
        <dbReference type="ARBA" id="ARBA00048364"/>
    </source>
</evidence>
<evidence type="ECO:0000256" key="2">
    <source>
        <dbReference type="ARBA" id="ARBA00023315"/>
    </source>
</evidence>
<keyword evidence="1 7" id="KW-0808">Transferase</keyword>